<dbReference type="Proteomes" id="UP000824890">
    <property type="component" value="Unassembled WGS sequence"/>
</dbReference>
<protein>
    <recommendedName>
        <fullName evidence="5">phosphopantothenoylcysteine decarboxylase</fullName>
        <ecNumber evidence="5">4.1.1.36</ecNumber>
    </recommendedName>
</protein>
<evidence type="ECO:0000313" key="9">
    <source>
        <dbReference type="Proteomes" id="UP000824890"/>
    </source>
</evidence>
<dbReference type="InterPro" id="IPR036551">
    <property type="entry name" value="Flavin_trans-like"/>
</dbReference>
<comment type="pathway">
    <text evidence="4">Cofactor biosynthesis; coenzyme A biosynthesis; CoA from (R)-pantothenate: step 3/5.</text>
</comment>
<sequence length="546" mass="63021">MIINLLRLGFPRRIPRSVTPMENGKRDREDMEVQAAPRKPRVLLAASGSVAAIKFGNLCHCFAEWAEVRAVVSKSSLHFLDRLSLPREVTLYTDEDEWSTWNKIGDPVLHIELRRWADVMVIAPLSANTLAKIAGGLCDNLLTCIVRAWDYSKPVFVAPAMNTLMWNNPFTERHLCSLDELGITLIPPIKKRLACGDYGNGAMAEPSLIYSTVRLFWESQRTIFTGFTRVTVGIFKFIVSLFGVLSPHSFSRLTHSSVENLMDLHVSLPWELEGEILSRLPPQVTLRGLHSSCRDSNLQYRRITTCDELLFCKYPPFHSKMETALWSPWLRQANLIKLSVHKLLLYHPPQVAAIYECASHVLRYINAPYEVHMPEIDRRSHVSLYGNLYWIDSNLQTSEYFIQSFDFTREIFKPFCLLPLQDNNCLNELRLAVWKGDRFSFQHFLTRKIEIRVTNKNKIDDTEEVVWVNLMTLTATNLPNLFHKKYGVSYFIYDNTLFMCCSDDKDRHPCIYIGDVCKKIQIGYGKVDWFSHCAYVPNLIPLEFQI</sequence>
<dbReference type="PANTHER" id="PTHR14359">
    <property type="entry name" value="HOMO-OLIGOMERIC FLAVIN CONTAINING CYS DECARBOXYLASE FAMILY"/>
    <property type="match status" value="1"/>
</dbReference>
<evidence type="ECO:0000256" key="2">
    <source>
        <dbReference type="ARBA" id="ARBA00022604"/>
    </source>
</evidence>
<keyword evidence="9" id="KW-1185">Reference proteome</keyword>
<comment type="cofactor">
    <cofactor evidence="1">
        <name>FMN</name>
        <dbReference type="ChEBI" id="CHEBI:58210"/>
    </cofactor>
</comment>
<gene>
    <name evidence="8" type="ORF">HID58_043795</name>
</gene>
<evidence type="ECO:0000256" key="4">
    <source>
        <dbReference type="ARBA" id="ARBA00060685"/>
    </source>
</evidence>
<dbReference type="Pfam" id="PF07734">
    <property type="entry name" value="FBA_1"/>
    <property type="match status" value="1"/>
</dbReference>
<evidence type="ECO:0000259" key="6">
    <source>
        <dbReference type="Pfam" id="PF02441"/>
    </source>
</evidence>
<dbReference type="EMBL" id="JAGKQM010000011">
    <property type="protein sequence ID" value="KAH0904292.1"/>
    <property type="molecule type" value="Genomic_DNA"/>
</dbReference>
<feature type="domain" description="Flavoprotein" evidence="6">
    <location>
        <begin position="41"/>
        <end position="211"/>
    </location>
</feature>
<comment type="caution">
    <text evidence="8">The sequence shown here is derived from an EMBL/GenBank/DDBJ whole genome shotgun (WGS) entry which is preliminary data.</text>
</comment>
<name>A0ABQ8BHI9_BRANA</name>
<accession>A0ABQ8BHI9</accession>
<reference evidence="8 9" key="1">
    <citation type="submission" date="2021-05" db="EMBL/GenBank/DDBJ databases">
        <title>Genome Assembly of Synthetic Allotetraploid Brassica napus Reveals Homoeologous Exchanges between Subgenomes.</title>
        <authorList>
            <person name="Davis J.T."/>
        </authorList>
    </citation>
    <scope>NUCLEOTIDE SEQUENCE [LARGE SCALE GENOMIC DNA]</scope>
    <source>
        <strain evidence="9">cv. Da-Ae</strain>
        <tissue evidence="8">Seedling</tissue>
    </source>
</reference>
<comment type="similarity">
    <text evidence="3">Belongs to the HFCD (homooligomeric flavin containing Cys decarboxylase) superfamily.</text>
</comment>
<evidence type="ECO:0000259" key="7">
    <source>
        <dbReference type="Pfam" id="PF07734"/>
    </source>
</evidence>
<evidence type="ECO:0000256" key="5">
    <source>
        <dbReference type="ARBA" id="ARBA00066422"/>
    </source>
</evidence>
<dbReference type="Gene3D" id="3.40.50.1950">
    <property type="entry name" value="Flavin prenyltransferase-like"/>
    <property type="match status" value="1"/>
</dbReference>
<dbReference type="InterPro" id="IPR006527">
    <property type="entry name" value="F-box-assoc_dom_typ1"/>
</dbReference>
<dbReference type="PANTHER" id="PTHR14359:SF28">
    <property type="entry name" value="FLAVOPROTEIN DOMAIN-CONTAINING PROTEIN"/>
    <property type="match status" value="1"/>
</dbReference>
<dbReference type="InterPro" id="IPR003382">
    <property type="entry name" value="Flavoprotein"/>
</dbReference>
<evidence type="ECO:0000256" key="3">
    <source>
        <dbReference type="ARBA" id="ARBA00038350"/>
    </source>
</evidence>
<organism evidence="8 9">
    <name type="scientific">Brassica napus</name>
    <name type="common">Rape</name>
    <dbReference type="NCBI Taxonomy" id="3708"/>
    <lineage>
        <taxon>Eukaryota</taxon>
        <taxon>Viridiplantae</taxon>
        <taxon>Streptophyta</taxon>
        <taxon>Embryophyta</taxon>
        <taxon>Tracheophyta</taxon>
        <taxon>Spermatophyta</taxon>
        <taxon>Magnoliopsida</taxon>
        <taxon>eudicotyledons</taxon>
        <taxon>Gunneridae</taxon>
        <taxon>Pentapetalae</taxon>
        <taxon>rosids</taxon>
        <taxon>malvids</taxon>
        <taxon>Brassicales</taxon>
        <taxon>Brassicaceae</taxon>
        <taxon>Brassiceae</taxon>
        <taxon>Brassica</taxon>
    </lineage>
</organism>
<proteinExistence type="inferred from homology"/>
<keyword evidence="2" id="KW-0341">Growth regulation</keyword>
<feature type="domain" description="F-box associated beta-propeller type 1" evidence="7">
    <location>
        <begin position="350"/>
        <end position="541"/>
    </location>
</feature>
<evidence type="ECO:0000256" key="1">
    <source>
        <dbReference type="ARBA" id="ARBA00001917"/>
    </source>
</evidence>
<dbReference type="InterPro" id="IPR017451">
    <property type="entry name" value="F-box-assoc_interact_dom"/>
</dbReference>
<evidence type="ECO:0000313" key="8">
    <source>
        <dbReference type="EMBL" id="KAH0904292.1"/>
    </source>
</evidence>
<dbReference type="Pfam" id="PF02441">
    <property type="entry name" value="Flavoprotein"/>
    <property type="match status" value="1"/>
</dbReference>
<dbReference type="NCBIfam" id="TIGR01640">
    <property type="entry name" value="F_box_assoc_1"/>
    <property type="match status" value="1"/>
</dbReference>
<dbReference type="EC" id="4.1.1.36" evidence="5"/>
<dbReference type="SUPFAM" id="SSF52507">
    <property type="entry name" value="Homo-oligomeric flavin-containing Cys decarboxylases, HFCD"/>
    <property type="match status" value="1"/>
</dbReference>